<feature type="compositionally biased region" description="Acidic residues" evidence="2">
    <location>
        <begin position="280"/>
        <end position="296"/>
    </location>
</feature>
<feature type="region of interest" description="Disordered" evidence="2">
    <location>
        <begin position="248"/>
        <end position="409"/>
    </location>
</feature>
<feature type="compositionally biased region" description="Low complexity" evidence="2">
    <location>
        <begin position="422"/>
        <end position="432"/>
    </location>
</feature>
<dbReference type="InterPro" id="IPR023246">
    <property type="entry name" value="AUTS2"/>
</dbReference>
<feature type="compositionally biased region" description="Low complexity" evidence="2">
    <location>
        <begin position="650"/>
        <end position="672"/>
    </location>
</feature>
<feature type="region of interest" description="Disordered" evidence="2">
    <location>
        <begin position="614"/>
        <end position="672"/>
    </location>
</feature>
<evidence type="ECO:0000313" key="3">
    <source>
        <dbReference type="EMBL" id="CAB3370285.1"/>
    </source>
</evidence>
<dbReference type="Pfam" id="PF15336">
    <property type="entry name" value="Auts2"/>
    <property type="match status" value="1"/>
</dbReference>
<feature type="compositionally biased region" description="Low complexity" evidence="2">
    <location>
        <begin position="614"/>
        <end position="627"/>
    </location>
</feature>
<feature type="compositionally biased region" description="Basic and acidic residues" evidence="2">
    <location>
        <begin position="1018"/>
        <end position="1051"/>
    </location>
</feature>
<accession>A0A8S1CR44</accession>
<dbReference type="EMBL" id="CADEPI010000052">
    <property type="protein sequence ID" value="CAB3370285.1"/>
    <property type="molecule type" value="Genomic_DNA"/>
</dbReference>
<feature type="compositionally biased region" description="Basic and acidic residues" evidence="2">
    <location>
        <begin position="978"/>
        <end position="1010"/>
    </location>
</feature>
<keyword evidence="4" id="KW-1185">Reference proteome</keyword>
<feature type="region of interest" description="Disordered" evidence="2">
    <location>
        <begin position="1"/>
        <end position="148"/>
    </location>
</feature>
<feature type="compositionally biased region" description="Low complexity" evidence="2">
    <location>
        <begin position="330"/>
        <end position="353"/>
    </location>
</feature>
<dbReference type="PANTHER" id="PTHR14429">
    <property type="entry name" value="FIBROSIN FAMILY MEMBER"/>
    <property type="match status" value="1"/>
</dbReference>
<feature type="compositionally biased region" description="Polar residues" evidence="2">
    <location>
        <begin position="476"/>
        <end position="488"/>
    </location>
</feature>
<gene>
    <name evidence="3" type="ORF">CLODIP_2_CD10641</name>
</gene>
<name>A0A8S1CR44_9INSE</name>
<evidence type="ECO:0000313" key="4">
    <source>
        <dbReference type="Proteomes" id="UP000494165"/>
    </source>
</evidence>
<feature type="compositionally biased region" description="Low complexity" evidence="2">
    <location>
        <begin position="556"/>
        <end position="586"/>
    </location>
</feature>
<dbReference type="OrthoDB" id="10060000at2759"/>
<sequence length="1299" mass="136655">MQNGFRPAPNAVKTHSEKHQARHKKKNHVVSDLDTSPAPVKNSKAKSAASATQNDIKNSPQARFNNHHISSSLHNKSHGPGVPANNTNGNQASYPSPYDSGGGSSTGGEITRINGPAGLMPLKDGLRDDRLSDASSNASSGRGYICDSESEDDKVSTALSLLVTQFPSGMSLHACQCYCVAISKLPFARGLDTAAKIHKKRRAYRFGADHVLNGVTTLTLNCAAGIPPPCPKTASEARGEYFEGVALTEHSSSADEEVTDDPERGASPASTSAPPNGAADESEAADSRPDDDDDAVPTDLSVDRTREPEPKASDTGSDLFTASRKSGELPASPRRSATAPSAAAIPTCSAATNLPPPPTPAPSLPGVISLRVPHRPSRRPLNCLQPASARASPDSPPPRVLSSASPPPSALAAVAAMVTDTAAAAPPGSAAPSYPPLYAPYSSVTVPGTAPSPYMAPSSPGAAAAIHRNERLSKSPAPNASKSTSGSPLQPPAGGGGGGSLWTPAISSGPPSAAASSSSSAASSAAATANRDTNSTSSLGKPHSPSADRDLFGNVSSLSRSSSTAAASSTQAAASTSTSTPGGLLSFSAKSPVVSASVAPPPWAASSLNPLPVPVSSAAASASSSGPFAPPVSAPQLFQPPHLAPPPASSPAVSSAQAAATTTAANPNPFSAESLFTSSADMLRRELDSRFLASSQDRAALAPPPFLRAEMHHHQHQHTHVHQHTTSPIIPPMMPPPMVGQFKDIPKLPGVDSPFYRQSSLALSAYNSFTPGLMHPGIGGTPFNPPTLTPFAPKIGPDPSKPKPVQKSGKWNAMHVRIAWEIHSKQQNKAAEVKAAVIAAGKQPSADLLRPPSGPHHMLGGPLPPPQMNPASTAFAALQPPAPPHHRPSPFVEPPPPASFLSPHLSPFPRFPGFAPPGASPFSGLSPLGTPGVFPGREINPLGQLASPVHDQWSRLHRTAPGFPPPTHGSPWSSMNKGELERREMEERERLKRERERAEMERERAEKERAAQQAAAELARKKSQEEKERRERERERELERREREREKKMMMERQQQQQMQHHHGHHSSHHHRNTAATPPDRKPPVGLSHSSRDRSPLRNPANENGDIKIKVEDEKIAAAMMERERYLYMARQHAAAAAAAMPRGLPSGAGTPLPPHPFAPPPAWDPYHPHRFDPMAMRFNPLAAHAAAAAMFREREEAAMVGAPSLYGPPMMERKPPPQGTPGKLTTPPPSAAAHHLFSPLPPLLGAPTPPSGKLPPPPSPKLMPPGPPLLPPHKLSTPPSRLVDMDMHKKESESQSSR</sequence>
<feature type="compositionally biased region" description="Polar residues" evidence="2">
    <location>
        <begin position="530"/>
        <end position="539"/>
    </location>
</feature>
<feature type="compositionally biased region" description="Basic and acidic residues" evidence="2">
    <location>
        <begin position="301"/>
        <end position="312"/>
    </location>
</feature>
<organism evidence="3 4">
    <name type="scientific">Cloeon dipterum</name>
    <dbReference type="NCBI Taxonomy" id="197152"/>
    <lineage>
        <taxon>Eukaryota</taxon>
        <taxon>Metazoa</taxon>
        <taxon>Ecdysozoa</taxon>
        <taxon>Arthropoda</taxon>
        <taxon>Hexapoda</taxon>
        <taxon>Insecta</taxon>
        <taxon>Pterygota</taxon>
        <taxon>Palaeoptera</taxon>
        <taxon>Ephemeroptera</taxon>
        <taxon>Pisciforma</taxon>
        <taxon>Baetidae</taxon>
        <taxon>Cloeon</taxon>
    </lineage>
</organism>
<feature type="region of interest" description="Disordered" evidence="2">
    <location>
        <begin position="956"/>
        <end position="1106"/>
    </location>
</feature>
<feature type="region of interest" description="Disordered" evidence="2">
    <location>
        <begin position="422"/>
        <end position="586"/>
    </location>
</feature>
<proteinExistence type="predicted"/>
<feature type="compositionally biased region" description="Polar residues" evidence="2">
    <location>
        <begin position="52"/>
        <end position="74"/>
    </location>
</feature>
<feature type="compositionally biased region" description="Polar residues" evidence="2">
    <location>
        <begin position="314"/>
        <end position="324"/>
    </location>
</feature>
<feature type="compositionally biased region" description="Basic residues" evidence="2">
    <location>
        <begin position="1060"/>
        <end position="1073"/>
    </location>
</feature>
<reference evidence="3 4" key="1">
    <citation type="submission" date="2020-04" db="EMBL/GenBank/DDBJ databases">
        <authorList>
            <person name="Alioto T."/>
            <person name="Alioto T."/>
            <person name="Gomez Garrido J."/>
        </authorList>
    </citation>
    <scope>NUCLEOTIDE SEQUENCE [LARGE SCALE GENOMIC DNA]</scope>
</reference>
<feature type="compositionally biased region" description="Basic and acidic residues" evidence="2">
    <location>
        <begin position="1284"/>
        <end position="1299"/>
    </location>
</feature>
<dbReference type="Proteomes" id="UP000494165">
    <property type="component" value="Unassembled WGS sequence"/>
</dbReference>
<evidence type="ECO:0000256" key="1">
    <source>
        <dbReference type="ARBA" id="ARBA00022553"/>
    </source>
</evidence>
<protein>
    <submittedName>
        <fullName evidence="3">Uncharacterized protein</fullName>
    </submittedName>
</protein>
<feature type="compositionally biased region" description="Pro residues" evidence="2">
    <location>
        <begin position="354"/>
        <end position="363"/>
    </location>
</feature>
<feature type="compositionally biased region" description="Pro residues" evidence="2">
    <location>
        <begin position="1240"/>
        <end position="1272"/>
    </location>
</feature>
<keyword evidence="1" id="KW-0597">Phosphoprotein</keyword>
<feature type="compositionally biased region" description="Low complexity" evidence="2">
    <location>
        <begin position="36"/>
        <end position="51"/>
    </location>
</feature>
<comment type="caution">
    <text evidence="3">The sequence shown here is derived from an EMBL/GenBank/DDBJ whole genome shotgun (WGS) entry which is preliminary data.</text>
</comment>
<feature type="compositionally biased region" description="Low complexity" evidence="2">
    <location>
        <begin position="504"/>
        <end position="529"/>
    </location>
</feature>
<feature type="region of interest" description="Disordered" evidence="2">
    <location>
        <begin position="1206"/>
        <end position="1299"/>
    </location>
</feature>
<feature type="compositionally biased region" description="Pro residues" evidence="2">
    <location>
        <begin position="394"/>
        <end position="409"/>
    </location>
</feature>
<evidence type="ECO:0000256" key="2">
    <source>
        <dbReference type="SAM" id="MobiDB-lite"/>
    </source>
</evidence>
<dbReference type="PANTHER" id="PTHR14429:SF22">
    <property type="entry name" value="AGAP013055-PA"/>
    <property type="match status" value="1"/>
</dbReference>